<evidence type="ECO:0000313" key="2">
    <source>
        <dbReference type="Proteomes" id="UP000828048"/>
    </source>
</evidence>
<name>A0ACB7Z3W7_9ERIC</name>
<reference evidence="1 2" key="1">
    <citation type="journal article" date="2021" name="Hortic Res">
        <title>High-quality reference genome and annotation aids understanding of berry development for evergreen blueberry (Vaccinium darrowii).</title>
        <authorList>
            <person name="Yu J."/>
            <person name="Hulse-Kemp A.M."/>
            <person name="Babiker E."/>
            <person name="Staton M."/>
        </authorList>
    </citation>
    <scope>NUCLEOTIDE SEQUENCE [LARGE SCALE GENOMIC DNA]</scope>
    <source>
        <strain evidence="2">cv. NJ 8807/NJ 8810</strain>
        <tissue evidence="1">Young leaf</tissue>
    </source>
</reference>
<gene>
    <name evidence="1" type="ORF">Vadar_012243</name>
</gene>
<organism evidence="1 2">
    <name type="scientific">Vaccinium darrowii</name>
    <dbReference type="NCBI Taxonomy" id="229202"/>
    <lineage>
        <taxon>Eukaryota</taxon>
        <taxon>Viridiplantae</taxon>
        <taxon>Streptophyta</taxon>
        <taxon>Embryophyta</taxon>
        <taxon>Tracheophyta</taxon>
        <taxon>Spermatophyta</taxon>
        <taxon>Magnoliopsida</taxon>
        <taxon>eudicotyledons</taxon>
        <taxon>Gunneridae</taxon>
        <taxon>Pentapetalae</taxon>
        <taxon>asterids</taxon>
        <taxon>Ericales</taxon>
        <taxon>Ericaceae</taxon>
        <taxon>Vaccinioideae</taxon>
        <taxon>Vaccinieae</taxon>
        <taxon>Vaccinium</taxon>
    </lineage>
</organism>
<protein>
    <submittedName>
        <fullName evidence="1">Uncharacterized protein</fullName>
    </submittedName>
</protein>
<evidence type="ECO:0000313" key="1">
    <source>
        <dbReference type="EMBL" id="KAH7860331.1"/>
    </source>
</evidence>
<comment type="caution">
    <text evidence="1">The sequence shown here is derived from an EMBL/GenBank/DDBJ whole genome shotgun (WGS) entry which is preliminary data.</text>
</comment>
<dbReference type="EMBL" id="CM037154">
    <property type="protein sequence ID" value="KAH7860331.1"/>
    <property type="molecule type" value="Genomic_DNA"/>
</dbReference>
<keyword evidence="2" id="KW-1185">Reference proteome</keyword>
<proteinExistence type="predicted"/>
<dbReference type="Proteomes" id="UP000828048">
    <property type="component" value="Chromosome 4"/>
</dbReference>
<sequence>MAVAATLSYSTSVASIMSACHYFNYVDRPIYQTRKEREKVRHELMNWLRQGEKCKDVTRMRLHAFEMLVYILRESFRLNDTWNSSVEEQLVKFLFLLAHSVRNRILGFFFRQSGETVSRQFHNVLKAIISLEDHFLNQPSGLETPPEILNNSRFYPYFKDCVGALDCTHVRVKVSNKDVPRFRGRKDYPSQNVLAACSFDLKFTYVLPGWEGSASDSRIIKNALAREDKLKVPLGKYYLVDAGFMLRPGFLAPYRGVRYHLKEYSTYAPENAAEIFNHRHASLRSAVERAFGVLKKRFPIIASGVEAHYSFETQTDIVVACCILHNFLMGVDPDDRILAEVDEELSNAEAEEIPSDRFMTNECEEGSNLRANIAAQMWNDYVLNEV</sequence>
<accession>A0ACB7Z3W7</accession>